<dbReference type="Gene3D" id="3.30.2140.20">
    <property type="match status" value="1"/>
</dbReference>
<dbReference type="GO" id="GO:0016407">
    <property type="term" value="F:acetyltransferase activity"/>
    <property type="evidence" value="ECO:0007669"/>
    <property type="project" value="InterPro"/>
</dbReference>
<dbReference type="AlphaFoldDB" id="A0A1E8BKJ9"/>
<dbReference type="EMBL" id="LXLX01000045">
    <property type="protein sequence ID" value="OFD89869.1"/>
    <property type="molecule type" value="Genomic_DNA"/>
</dbReference>
<keyword evidence="2 5" id="KW-0808">Transferase</keyword>
<protein>
    <submittedName>
        <fullName evidence="4">N-hydroxyarylamine O-acetyltransferase</fullName>
    </submittedName>
</protein>
<dbReference type="Proteomes" id="UP000195696">
    <property type="component" value="Unassembled WGS sequence"/>
</dbReference>
<dbReference type="InterPro" id="IPR038765">
    <property type="entry name" value="Papain-like_cys_pep_sf"/>
</dbReference>
<dbReference type="SUPFAM" id="SSF54001">
    <property type="entry name" value="Cysteine proteinases"/>
    <property type="match status" value="1"/>
</dbReference>
<gene>
    <name evidence="5" type="ORF">BWGO95_03547</name>
    <name evidence="4" type="ORF">BWGOE11_35820</name>
</gene>
<sequence length="265" mass="30167">MTDFQKQFFARLNIEEKETVSFEGLPSIMYAMSQSVPFENLNILENNFTEISKENLEQKILLNNRGGLCYELNPTMYYFLKDSKFDVHLVSGTVYNNANSIWAVDSGHIATVLKYHNELYLIEVGFGSYLPLAPVPFSGEVVHSVTGDYRIRKETTEKGNYILEMRKNNEFLDQSSTNDWTVGYAFHLEEVNVEKANAAQKIIVEHEGSPFNKVPLIVKLTENGHASLTKDSLTIAKNGKKTKETVTEEQYKNLLHSTFGITLNF</sequence>
<reference evidence="4 6" key="1">
    <citation type="submission" date="2016-05" db="EMBL/GenBank/DDBJ databases">
        <title>Bacillus thuringiensis and Bacillus weihenstephanensis as novel biocontrol agents of wilt causing Verticillium species.</title>
        <authorList>
            <person name="Hollensteiner J."/>
            <person name="Wemheuer F."/>
            <person name="Harting R."/>
            <person name="Kolarzyk A."/>
            <person name="Diaz-Valerio S."/>
            <person name="Poehlein A."/>
            <person name="Brzuszkiewicz E."/>
            <person name="Nesemann K."/>
            <person name="Braus-Stromeyer S."/>
            <person name="Braus G."/>
            <person name="Daniel R."/>
            <person name="Liesegang H."/>
        </authorList>
    </citation>
    <scope>NUCLEOTIDE SEQUENCE [LARGE SCALE GENOMIC DNA]</scope>
    <source>
        <strain evidence="4 6">GOE11</strain>
    </source>
</reference>
<dbReference type="Pfam" id="PF00797">
    <property type="entry name" value="Acetyltransf_2"/>
    <property type="match status" value="1"/>
</dbReference>
<organism evidence="4 6">
    <name type="scientific">Bacillus mycoides</name>
    <dbReference type="NCBI Taxonomy" id="1405"/>
    <lineage>
        <taxon>Bacteria</taxon>
        <taxon>Bacillati</taxon>
        <taxon>Bacillota</taxon>
        <taxon>Bacilli</taxon>
        <taxon>Bacillales</taxon>
        <taxon>Bacillaceae</taxon>
        <taxon>Bacillus</taxon>
        <taxon>Bacillus cereus group</taxon>
    </lineage>
</organism>
<dbReference type="PANTHER" id="PTHR11786:SF0">
    <property type="entry name" value="ARYLAMINE N-ACETYLTRANSFERASE 4-RELATED"/>
    <property type="match status" value="1"/>
</dbReference>
<dbReference type="PATRIC" id="fig|86662.23.peg.3566"/>
<dbReference type="EMBL" id="FMAK01000042">
    <property type="protein sequence ID" value="SCB69388.1"/>
    <property type="molecule type" value="Genomic_DNA"/>
</dbReference>
<dbReference type="InterPro" id="IPR001447">
    <property type="entry name" value="Arylamine_N-AcTrfase"/>
</dbReference>
<evidence type="ECO:0000256" key="3">
    <source>
        <dbReference type="RuleBase" id="RU003452"/>
    </source>
</evidence>
<evidence type="ECO:0000313" key="6">
    <source>
        <dbReference type="Proteomes" id="UP000175835"/>
    </source>
</evidence>
<accession>A0A1E8BKJ9</accession>
<evidence type="ECO:0000313" key="5">
    <source>
        <dbReference type="EMBL" id="SCB69388.1"/>
    </source>
</evidence>
<dbReference type="PRINTS" id="PR01543">
    <property type="entry name" value="ANATRNSFRASE"/>
</dbReference>
<evidence type="ECO:0000313" key="7">
    <source>
        <dbReference type="Proteomes" id="UP000195696"/>
    </source>
</evidence>
<dbReference type="InterPro" id="IPR053710">
    <property type="entry name" value="Arylamine_NAT_domain_sf"/>
</dbReference>
<proteinExistence type="inferred from homology"/>
<dbReference type="Proteomes" id="UP000175835">
    <property type="component" value="Unassembled WGS sequence"/>
</dbReference>
<reference evidence="5 7" key="2">
    <citation type="submission" date="2016-08" db="EMBL/GenBank/DDBJ databases">
        <authorList>
            <person name="Seilhamer J.J."/>
        </authorList>
    </citation>
    <scope>NUCLEOTIDE SEQUENCE [LARGE SCALE GENOMIC DNA]</scope>
    <source>
        <strain evidence="5 7">SDA_GO95</strain>
    </source>
</reference>
<dbReference type="RefSeq" id="WP_016105588.1">
    <property type="nucleotide sequence ID" value="NZ_FMAK01000042.1"/>
</dbReference>
<comment type="similarity">
    <text evidence="1 3">Belongs to the arylamine N-acetyltransferase family.</text>
</comment>
<evidence type="ECO:0000313" key="4">
    <source>
        <dbReference type="EMBL" id="OFD89869.1"/>
    </source>
</evidence>
<evidence type="ECO:0000256" key="2">
    <source>
        <dbReference type="ARBA" id="ARBA00022679"/>
    </source>
</evidence>
<evidence type="ECO:0000256" key="1">
    <source>
        <dbReference type="ARBA" id="ARBA00006547"/>
    </source>
</evidence>
<dbReference type="FunFam" id="3.30.2140.20:FF:000002">
    <property type="entry name" value="Arylamine N-acetyltransferase"/>
    <property type="match status" value="1"/>
</dbReference>
<name>A0A1E8BKJ9_BACMY</name>
<dbReference type="PANTHER" id="PTHR11786">
    <property type="entry name" value="N-HYDROXYARYLAMINE O-ACETYLTRANSFERASE"/>
    <property type="match status" value="1"/>
</dbReference>